<sequence>MPIPTRSVPGRDPRKQPPTVGRTTTNLKPPSAATQSTEDIPSKIAPSTLPTRRQSLVRPSQSKPPSSTKSTTLTTNTRTVGRGPSSPIKQNDAVRQQNRRSPSPKKTDMPPPPRPSRSASLRQTSSLNSGTQTAPRGHARHRSQVVTPASGHAPKAPQAPQAPQTPSTATTPRSRNQFTAYQQQFSPKKTPKPPTPTPSASAAPDRTSSLIPSSWPEIAALQTELLQLNLLHKSWGQQNAEWERDAEAQLRSKYNSVAEDYKAILDVEKDSQRKLNAQALQYWLKNSEEHNGQQGYAEQVRLLSQVAQEVYDVCDSRGGRYTMAILEFENWLQKVELVQDTRFPHGRGQDPGIFINPIDRKWKEEMNALIMKLELASRQLQSLDILGYREVEALDQSALLRMAKGLDELLSLMVEELSTIRRIETDIVKLETARVSQLAQHLIETQPRGLQVNVGQKRLNMGQN</sequence>
<evidence type="ECO:0000256" key="1">
    <source>
        <dbReference type="SAM" id="MobiDB-lite"/>
    </source>
</evidence>
<evidence type="ECO:0000313" key="3">
    <source>
        <dbReference type="Proteomes" id="UP001610335"/>
    </source>
</evidence>
<feature type="region of interest" description="Disordered" evidence="1">
    <location>
        <begin position="1"/>
        <end position="211"/>
    </location>
</feature>
<dbReference type="Proteomes" id="UP001610335">
    <property type="component" value="Unassembled WGS sequence"/>
</dbReference>
<feature type="compositionally biased region" description="Polar residues" evidence="1">
    <location>
        <begin position="48"/>
        <end position="58"/>
    </location>
</feature>
<comment type="caution">
    <text evidence="2">The sequence shown here is derived from an EMBL/GenBank/DDBJ whole genome shotgun (WGS) entry which is preliminary data.</text>
</comment>
<evidence type="ECO:0000313" key="2">
    <source>
        <dbReference type="EMBL" id="KAL2813616.1"/>
    </source>
</evidence>
<organism evidence="2 3">
    <name type="scientific">Aspergillus cavernicola</name>
    <dbReference type="NCBI Taxonomy" id="176166"/>
    <lineage>
        <taxon>Eukaryota</taxon>
        <taxon>Fungi</taxon>
        <taxon>Dikarya</taxon>
        <taxon>Ascomycota</taxon>
        <taxon>Pezizomycotina</taxon>
        <taxon>Eurotiomycetes</taxon>
        <taxon>Eurotiomycetidae</taxon>
        <taxon>Eurotiales</taxon>
        <taxon>Aspergillaceae</taxon>
        <taxon>Aspergillus</taxon>
        <taxon>Aspergillus subgen. Nidulantes</taxon>
    </lineage>
</organism>
<gene>
    <name evidence="2" type="ORF">BDW59DRAFT_30544</name>
</gene>
<feature type="compositionally biased region" description="Low complexity" evidence="1">
    <location>
        <begin position="153"/>
        <end position="172"/>
    </location>
</feature>
<feature type="compositionally biased region" description="Low complexity" evidence="1">
    <location>
        <begin position="59"/>
        <end position="79"/>
    </location>
</feature>
<proteinExistence type="predicted"/>
<feature type="compositionally biased region" description="Polar residues" evidence="1">
    <location>
        <begin position="21"/>
        <end position="39"/>
    </location>
</feature>
<dbReference type="EMBL" id="JBFXLS010000141">
    <property type="protein sequence ID" value="KAL2813616.1"/>
    <property type="molecule type" value="Genomic_DNA"/>
</dbReference>
<protein>
    <submittedName>
        <fullName evidence="2">Uncharacterized protein</fullName>
    </submittedName>
</protein>
<feature type="compositionally biased region" description="Polar residues" evidence="1">
    <location>
        <begin position="173"/>
        <end position="185"/>
    </location>
</feature>
<name>A0ABR4HDQ4_9EURO</name>
<feature type="compositionally biased region" description="Polar residues" evidence="1">
    <location>
        <begin position="87"/>
        <end position="100"/>
    </location>
</feature>
<reference evidence="2 3" key="1">
    <citation type="submission" date="2024-07" db="EMBL/GenBank/DDBJ databases">
        <title>Section-level genome sequencing and comparative genomics of Aspergillus sections Usti and Cavernicolus.</title>
        <authorList>
            <consortium name="Lawrence Berkeley National Laboratory"/>
            <person name="Nybo J.L."/>
            <person name="Vesth T.C."/>
            <person name="Theobald S."/>
            <person name="Frisvad J.C."/>
            <person name="Larsen T.O."/>
            <person name="Kjaerboelling I."/>
            <person name="Rothschild-Mancinelli K."/>
            <person name="Lyhne E.K."/>
            <person name="Kogle M.E."/>
            <person name="Barry K."/>
            <person name="Clum A."/>
            <person name="Na H."/>
            <person name="Ledsgaard L."/>
            <person name="Lin J."/>
            <person name="Lipzen A."/>
            <person name="Kuo A."/>
            <person name="Riley R."/>
            <person name="Mondo S."/>
            <person name="LaButti K."/>
            <person name="Haridas S."/>
            <person name="Pangalinan J."/>
            <person name="Salamov A.A."/>
            <person name="Simmons B.A."/>
            <person name="Magnuson J.K."/>
            <person name="Chen J."/>
            <person name="Drula E."/>
            <person name="Henrissat B."/>
            <person name="Wiebenga A."/>
            <person name="Lubbers R.J."/>
            <person name="Gomes A.C."/>
            <person name="Makela M.R."/>
            <person name="Stajich J."/>
            <person name="Grigoriev I.V."/>
            <person name="Mortensen U.H."/>
            <person name="De vries R.P."/>
            <person name="Baker S.E."/>
            <person name="Andersen M.R."/>
        </authorList>
    </citation>
    <scope>NUCLEOTIDE SEQUENCE [LARGE SCALE GENOMIC DNA]</scope>
    <source>
        <strain evidence="2 3">CBS 600.67</strain>
    </source>
</reference>
<accession>A0ABR4HDQ4</accession>
<keyword evidence="3" id="KW-1185">Reference proteome</keyword>
<feature type="compositionally biased region" description="Polar residues" evidence="1">
    <location>
        <begin position="121"/>
        <end position="134"/>
    </location>
</feature>